<dbReference type="AlphaFoldDB" id="A0A9X1PSI2"/>
<comment type="caution">
    <text evidence="2">The sequence shown here is derived from an EMBL/GenBank/DDBJ whole genome shotgun (WGS) entry which is preliminary data.</text>
</comment>
<evidence type="ECO:0000313" key="2">
    <source>
        <dbReference type="EMBL" id="MCF0065264.1"/>
    </source>
</evidence>
<organism evidence="2 3">
    <name type="scientific">Dyadobacter chenwenxiniae</name>
    <dbReference type="NCBI Taxonomy" id="2906456"/>
    <lineage>
        <taxon>Bacteria</taxon>
        <taxon>Pseudomonadati</taxon>
        <taxon>Bacteroidota</taxon>
        <taxon>Cytophagia</taxon>
        <taxon>Cytophagales</taxon>
        <taxon>Spirosomataceae</taxon>
        <taxon>Dyadobacter</taxon>
    </lineage>
</organism>
<keyword evidence="3" id="KW-1185">Reference proteome</keyword>
<dbReference type="PROSITE" id="PS51257">
    <property type="entry name" value="PROKAR_LIPOPROTEIN"/>
    <property type="match status" value="1"/>
</dbReference>
<evidence type="ECO:0000313" key="3">
    <source>
        <dbReference type="Proteomes" id="UP001139000"/>
    </source>
</evidence>
<dbReference type="Proteomes" id="UP001139000">
    <property type="component" value="Unassembled WGS sequence"/>
</dbReference>
<accession>A0A9X1PSI2</accession>
<dbReference type="EMBL" id="JAJTTC010000010">
    <property type="protein sequence ID" value="MCF0065264.1"/>
    <property type="molecule type" value="Genomic_DNA"/>
</dbReference>
<proteinExistence type="predicted"/>
<protein>
    <submittedName>
        <fullName evidence="2">DUF4595 domain-containing protein</fullName>
    </submittedName>
</protein>
<name>A0A9X1PSI2_9BACT</name>
<dbReference type="Gene3D" id="2.180.10.10">
    <property type="entry name" value="RHS repeat-associated core"/>
    <property type="match status" value="1"/>
</dbReference>
<evidence type="ECO:0000256" key="1">
    <source>
        <dbReference type="SAM" id="SignalP"/>
    </source>
</evidence>
<gene>
    <name evidence="2" type="ORF">LXM26_27365</name>
</gene>
<reference evidence="2" key="1">
    <citation type="submission" date="2021-12" db="EMBL/GenBank/DDBJ databases">
        <title>Novel species in genus Dyadobacter.</title>
        <authorList>
            <person name="Ma C."/>
        </authorList>
    </citation>
    <scope>NUCLEOTIDE SEQUENCE</scope>
    <source>
        <strain evidence="2">LJ419</strain>
    </source>
</reference>
<dbReference type="CDD" id="cd12871">
    <property type="entry name" value="Bacuni_01323_like"/>
    <property type="match status" value="1"/>
</dbReference>
<feature type="chain" id="PRO_5040887458" evidence="1">
    <location>
        <begin position="24"/>
        <end position="294"/>
    </location>
</feature>
<dbReference type="RefSeq" id="WP_234658250.1">
    <property type="nucleotide sequence ID" value="NZ_CP094997.1"/>
</dbReference>
<keyword evidence="1" id="KW-0732">Signal</keyword>
<sequence>MKRLFKKIVLLSGLACGLFLVSCQDESRVATVQPAAGEQVISQAPPLMTPSFRLTKAGDETLTYNADGRIKQVNRPAAPNSGYSAYRTDYEYSNNAIVVTHYLDNVKEKKMEWQLENGHASKLKVTEYKAGGVNVLSTMHAAYQYNGQGQLVKVILMDKVLKTVTVSYDNLGNAVKFALVNNTENGDEFVNMMRYEYTEYVGGPLELDKGETLPMHVFGQETIGWIGDPYLPIFGKFGKNRLKKSIRTHYPATYKYTYNLDANGYVKEQTKWTKKGEFVESKQLTYAIPTKNRF</sequence>
<feature type="signal peptide" evidence="1">
    <location>
        <begin position="1"/>
        <end position="23"/>
    </location>
</feature>